<feature type="transmembrane region" description="Helical" evidence="1">
    <location>
        <begin position="390"/>
        <end position="418"/>
    </location>
</feature>
<keyword evidence="1" id="KW-0812">Transmembrane</keyword>
<keyword evidence="1" id="KW-1133">Transmembrane helix</keyword>
<keyword evidence="3" id="KW-1185">Reference proteome</keyword>
<feature type="transmembrane region" description="Helical" evidence="1">
    <location>
        <begin position="100"/>
        <end position="120"/>
    </location>
</feature>
<evidence type="ECO:0000313" key="3">
    <source>
        <dbReference type="Proteomes" id="UP001500630"/>
    </source>
</evidence>
<reference evidence="3" key="1">
    <citation type="journal article" date="2019" name="Int. J. Syst. Evol. Microbiol.">
        <title>The Global Catalogue of Microorganisms (GCM) 10K type strain sequencing project: providing services to taxonomists for standard genome sequencing and annotation.</title>
        <authorList>
            <consortium name="The Broad Institute Genomics Platform"/>
            <consortium name="The Broad Institute Genome Sequencing Center for Infectious Disease"/>
            <person name="Wu L."/>
            <person name="Ma J."/>
        </authorList>
    </citation>
    <scope>NUCLEOTIDE SEQUENCE [LARGE SCALE GENOMIC DNA]</scope>
    <source>
        <strain evidence="3">JCM 17326</strain>
    </source>
</reference>
<evidence type="ECO:0000313" key="2">
    <source>
        <dbReference type="EMBL" id="GAA3570881.1"/>
    </source>
</evidence>
<accession>A0ABP6XR76</accession>
<feature type="transmembrane region" description="Helical" evidence="1">
    <location>
        <begin position="348"/>
        <end position="369"/>
    </location>
</feature>
<protein>
    <recommendedName>
        <fullName evidence="4">FtsX-like permease family protein</fullName>
    </recommendedName>
</protein>
<comment type="caution">
    <text evidence="2">The sequence shown here is derived from an EMBL/GenBank/DDBJ whole genome shotgun (WGS) entry which is preliminary data.</text>
</comment>
<proteinExistence type="predicted"/>
<organism evidence="2 3">
    <name type="scientific">Nonomuraea rosea</name>
    <dbReference type="NCBI Taxonomy" id="638574"/>
    <lineage>
        <taxon>Bacteria</taxon>
        <taxon>Bacillati</taxon>
        <taxon>Actinomycetota</taxon>
        <taxon>Actinomycetes</taxon>
        <taxon>Streptosporangiales</taxon>
        <taxon>Streptosporangiaceae</taxon>
        <taxon>Nonomuraea</taxon>
    </lineage>
</organism>
<dbReference type="RefSeq" id="WP_345566806.1">
    <property type="nucleotide sequence ID" value="NZ_BAABDQ010000013.1"/>
</dbReference>
<feature type="transmembrane region" description="Helical" evidence="1">
    <location>
        <begin position="43"/>
        <end position="64"/>
    </location>
</feature>
<name>A0ABP6XR76_9ACTN</name>
<feature type="transmembrane region" description="Helical" evidence="1">
    <location>
        <begin position="438"/>
        <end position="459"/>
    </location>
</feature>
<keyword evidence="1" id="KW-0472">Membrane</keyword>
<dbReference type="EMBL" id="BAABDQ010000013">
    <property type="protein sequence ID" value="GAA3570881.1"/>
    <property type="molecule type" value="Genomic_DNA"/>
</dbReference>
<evidence type="ECO:0008006" key="4">
    <source>
        <dbReference type="Google" id="ProtNLM"/>
    </source>
</evidence>
<sequence length="472" mass="49920">MLEVTYLFLAVVVGVPAMLACGSTIFAAVTAPRGRYGRMRFDHLALGAFVAMGGLMVMAIMAWLTREDGHYDDFGSGLIVFAAIFGAGVFILGLGPFVPWLLGVLGQGGVWLPAAFRLAARHLAYQRARTAPAVATTMAATAVTIAVAITTAAGTAQERQNYSPRARPGALVVAFSTEDAATARVAVQQVLPGVPVAQGLGSRWPANFNVRTDYPSTSEAYVGDQALLRYLTGNPSFPYDEGRAVTVTSEDGQYDTVEIDYYSSNNPDDPKVGKVIPTITVEPAAPGVEGVFIPAKILQGMGAQLDAEALIVDPSLHRVSEADRDRLQDRLGDSDEAYLEQGFQAPTGWRYVAGPMALIALAGALVATIRSNRLLRRPNTGSSSAARVLTACRAALAGACGTVMGAFAGCVIGLLLAWPFTTSVDWEVPPRVSFETPWASIGLMTAAIPLIAAVIALFFRQGKRAGPRERGR</sequence>
<feature type="transmembrane region" description="Helical" evidence="1">
    <location>
        <begin position="76"/>
        <end position="94"/>
    </location>
</feature>
<dbReference type="Proteomes" id="UP001500630">
    <property type="component" value="Unassembled WGS sequence"/>
</dbReference>
<gene>
    <name evidence="2" type="ORF">GCM10022419_059680</name>
</gene>
<feature type="transmembrane region" description="Helical" evidence="1">
    <location>
        <begin position="132"/>
        <end position="154"/>
    </location>
</feature>
<evidence type="ECO:0000256" key="1">
    <source>
        <dbReference type="SAM" id="Phobius"/>
    </source>
</evidence>